<reference evidence="6 7" key="1">
    <citation type="journal article" date="2023" name="Microbiol. Resour. Announc.">
        <title>Complete Genome Sequence of Imperialibacter roseus strain P4T.</title>
        <authorList>
            <person name="Tizabi D.R."/>
            <person name="Bachvaroff T."/>
            <person name="Hill R.T."/>
        </authorList>
    </citation>
    <scope>NUCLEOTIDE SEQUENCE [LARGE SCALE GENOMIC DNA]</scope>
    <source>
        <strain evidence="6 7">P4T</strain>
    </source>
</reference>
<sequence length="217" mass="25889">MFVPLFKSIMGISERREREKEEMKELILKTANKLFAEHGFDKVSMRNIADAIEYSPTTIYLYFKDKNELFYALHLEGFRMLAYEFRPLLEVKDPMERMYQMGLRYIRFAIENPDYYQLMFLVKDPLCTTETDETWEAGHNAHAFLEQVVIECQEQGYLQGITMRAAALMIWSFVHGLVSLQICDRMKLYQEVEREQYITDAYEAFQLMIRNFKSVEK</sequence>
<dbReference type="PANTHER" id="PTHR30055">
    <property type="entry name" value="HTH-TYPE TRANSCRIPTIONAL REGULATOR RUTR"/>
    <property type="match status" value="1"/>
</dbReference>
<dbReference type="PRINTS" id="PR00455">
    <property type="entry name" value="HTHTETR"/>
</dbReference>
<dbReference type="InterPro" id="IPR009057">
    <property type="entry name" value="Homeodomain-like_sf"/>
</dbReference>
<keyword evidence="7" id="KW-1185">Reference proteome</keyword>
<dbReference type="SUPFAM" id="SSF48498">
    <property type="entry name" value="Tetracyclin repressor-like, C-terminal domain"/>
    <property type="match status" value="1"/>
</dbReference>
<keyword evidence="2 4" id="KW-0238">DNA-binding</keyword>
<evidence type="ECO:0000313" key="6">
    <source>
        <dbReference type="EMBL" id="WOK08607.1"/>
    </source>
</evidence>
<feature type="domain" description="HTH tetR-type" evidence="5">
    <location>
        <begin position="21"/>
        <end position="81"/>
    </location>
</feature>
<protein>
    <submittedName>
        <fullName evidence="6">TetR/AcrR family transcriptional regulator</fullName>
    </submittedName>
</protein>
<dbReference type="EMBL" id="CP136051">
    <property type="protein sequence ID" value="WOK08607.1"/>
    <property type="molecule type" value="Genomic_DNA"/>
</dbReference>
<evidence type="ECO:0000259" key="5">
    <source>
        <dbReference type="PROSITE" id="PS50977"/>
    </source>
</evidence>
<keyword evidence="1" id="KW-0805">Transcription regulation</keyword>
<dbReference type="PROSITE" id="PS50977">
    <property type="entry name" value="HTH_TETR_2"/>
    <property type="match status" value="1"/>
</dbReference>
<dbReference type="InterPro" id="IPR050109">
    <property type="entry name" value="HTH-type_TetR-like_transc_reg"/>
</dbReference>
<dbReference type="InterPro" id="IPR025996">
    <property type="entry name" value="MT1864/Rv1816-like_C"/>
</dbReference>
<organism evidence="6 7">
    <name type="scientific">Imperialibacter roseus</name>
    <dbReference type="NCBI Taxonomy" id="1324217"/>
    <lineage>
        <taxon>Bacteria</taxon>
        <taxon>Pseudomonadati</taxon>
        <taxon>Bacteroidota</taxon>
        <taxon>Cytophagia</taxon>
        <taxon>Cytophagales</taxon>
        <taxon>Flammeovirgaceae</taxon>
        <taxon>Imperialibacter</taxon>
    </lineage>
</organism>
<dbReference type="InterPro" id="IPR001647">
    <property type="entry name" value="HTH_TetR"/>
</dbReference>
<keyword evidence="3" id="KW-0804">Transcription</keyword>
<evidence type="ECO:0000256" key="3">
    <source>
        <dbReference type="ARBA" id="ARBA00023163"/>
    </source>
</evidence>
<accession>A0ABZ0IVR3</accession>
<dbReference type="Pfam" id="PF13305">
    <property type="entry name" value="TetR_C_33"/>
    <property type="match status" value="1"/>
</dbReference>
<evidence type="ECO:0000313" key="7">
    <source>
        <dbReference type="Proteomes" id="UP001302349"/>
    </source>
</evidence>
<proteinExistence type="predicted"/>
<dbReference type="Proteomes" id="UP001302349">
    <property type="component" value="Chromosome"/>
</dbReference>
<evidence type="ECO:0000256" key="1">
    <source>
        <dbReference type="ARBA" id="ARBA00023015"/>
    </source>
</evidence>
<dbReference type="PANTHER" id="PTHR30055:SF234">
    <property type="entry name" value="HTH-TYPE TRANSCRIPTIONAL REGULATOR BETI"/>
    <property type="match status" value="1"/>
</dbReference>
<dbReference type="Gene3D" id="1.10.357.10">
    <property type="entry name" value="Tetracycline Repressor, domain 2"/>
    <property type="match status" value="1"/>
</dbReference>
<name>A0ABZ0IVR3_9BACT</name>
<gene>
    <name evidence="6" type="ORF">RT717_08155</name>
</gene>
<dbReference type="SUPFAM" id="SSF46689">
    <property type="entry name" value="Homeodomain-like"/>
    <property type="match status" value="1"/>
</dbReference>
<evidence type="ECO:0000256" key="4">
    <source>
        <dbReference type="PROSITE-ProRule" id="PRU00335"/>
    </source>
</evidence>
<dbReference type="InterPro" id="IPR036271">
    <property type="entry name" value="Tet_transcr_reg_TetR-rel_C_sf"/>
</dbReference>
<dbReference type="Pfam" id="PF00440">
    <property type="entry name" value="TetR_N"/>
    <property type="match status" value="1"/>
</dbReference>
<dbReference type="RefSeq" id="WP_317491242.1">
    <property type="nucleotide sequence ID" value="NZ_CP136051.1"/>
</dbReference>
<feature type="DNA-binding region" description="H-T-H motif" evidence="4">
    <location>
        <begin position="44"/>
        <end position="63"/>
    </location>
</feature>
<evidence type="ECO:0000256" key="2">
    <source>
        <dbReference type="ARBA" id="ARBA00023125"/>
    </source>
</evidence>